<feature type="transmembrane region" description="Helical" evidence="1">
    <location>
        <begin position="179"/>
        <end position="197"/>
    </location>
</feature>
<organism evidence="3 4">
    <name type="scientific">Deinococcus cavernae</name>
    <dbReference type="NCBI Taxonomy" id="2320857"/>
    <lineage>
        <taxon>Bacteria</taxon>
        <taxon>Thermotogati</taxon>
        <taxon>Deinococcota</taxon>
        <taxon>Deinococci</taxon>
        <taxon>Deinococcales</taxon>
        <taxon>Deinococcaceae</taxon>
        <taxon>Deinococcus</taxon>
    </lineage>
</organism>
<dbReference type="Pfam" id="PF01551">
    <property type="entry name" value="Peptidase_M23"/>
    <property type="match status" value="1"/>
</dbReference>
<feature type="transmembrane region" description="Helical" evidence="1">
    <location>
        <begin position="148"/>
        <end position="167"/>
    </location>
</feature>
<accession>A0A418V924</accession>
<evidence type="ECO:0000313" key="4">
    <source>
        <dbReference type="Proteomes" id="UP000286287"/>
    </source>
</evidence>
<keyword evidence="1" id="KW-0472">Membrane</keyword>
<dbReference type="PANTHER" id="PTHR21666:SF285">
    <property type="entry name" value="M23 FAMILY METALLOPEPTIDASE"/>
    <property type="match status" value="1"/>
</dbReference>
<feature type="transmembrane region" description="Helical" evidence="1">
    <location>
        <begin position="96"/>
        <end position="117"/>
    </location>
</feature>
<dbReference type="OrthoDB" id="9809488at2"/>
<dbReference type="InterPro" id="IPR011055">
    <property type="entry name" value="Dup_hybrid_motif"/>
</dbReference>
<feature type="domain" description="M23ase beta-sheet core" evidence="2">
    <location>
        <begin position="271"/>
        <end position="373"/>
    </location>
</feature>
<dbReference type="RefSeq" id="WP_119764938.1">
    <property type="nucleotide sequence ID" value="NZ_QYUJ01000014.1"/>
</dbReference>
<dbReference type="InterPro" id="IPR016047">
    <property type="entry name" value="M23ase_b-sheet_dom"/>
</dbReference>
<proteinExistence type="predicted"/>
<keyword evidence="1" id="KW-1133">Transmembrane helix</keyword>
<name>A0A418V924_9DEIO</name>
<dbReference type="Gene3D" id="2.70.70.10">
    <property type="entry name" value="Glucose Permease (Domain IIA)"/>
    <property type="match status" value="1"/>
</dbReference>
<dbReference type="SUPFAM" id="SSF51261">
    <property type="entry name" value="Duplicated hybrid motif"/>
    <property type="match status" value="1"/>
</dbReference>
<dbReference type="AlphaFoldDB" id="A0A418V924"/>
<sequence length="398" mass="42906">MSEAQHLLTVLTAPGPQHFTPRFNERIPSETVQKGINDLKKRFGTPQNVWKSAEEGIWNVQAEKGQYQVLAQFGQGTQLSAFRVPTAGTTSTKARLTFLLLFLAPLLFSRGAIDVWFEPSRLGWLLNALPSLALGGTLLAVSAWSQSSIWFVPLFWLGMASLLMSVVRLPALPLGTFNLWDALFSAVLLAFLLPLMLKGIQGRQVPTALVPLGPVLSGGRFMVGQGGSTPTINYHVAHEHMRYAVDFIGLNASGRHAAGLLPTDPAKYAIYGADVLAPLSGEIVALRNDLPDLPIPQADSLRPAGNHVVLQATLPDGRAAQILLAHLKTGSVRVRVGQYVNQGDVLAQVGNSGNTSEPHLHLGVNVNAEPGDPFSGEGVPFSVEGRFPVRGMVFERQR</sequence>
<dbReference type="CDD" id="cd12797">
    <property type="entry name" value="M23_peptidase"/>
    <property type="match status" value="1"/>
</dbReference>
<reference evidence="3 4" key="1">
    <citation type="submission" date="2018-09" db="EMBL/GenBank/DDBJ databases">
        <authorList>
            <person name="Zhu H."/>
        </authorList>
    </citation>
    <scope>NUCLEOTIDE SEQUENCE [LARGE SCALE GENOMIC DNA]</scope>
    <source>
        <strain evidence="3 4">K2S05-167</strain>
    </source>
</reference>
<dbReference type="InterPro" id="IPR050570">
    <property type="entry name" value="Cell_wall_metabolism_enzyme"/>
</dbReference>
<dbReference type="EMBL" id="QYUJ01000014">
    <property type="protein sequence ID" value="RJF72621.1"/>
    <property type="molecule type" value="Genomic_DNA"/>
</dbReference>
<dbReference type="Proteomes" id="UP000286287">
    <property type="component" value="Unassembled WGS sequence"/>
</dbReference>
<evidence type="ECO:0000259" key="2">
    <source>
        <dbReference type="Pfam" id="PF01551"/>
    </source>
</evidence>
<dbReference type="GO" id="GO:0004222">
    <property type="term" value="F:metalloendopeptidase activity"/>
    <property type="evidence" value="ECO:0007669"/>
    <property type="project" value="TreeGrafter"/>
</dbReference>
<keyword evidence="1" id="KW-0812">Transmembrane</keyword>
<evidence type="ECO:0000313" key="3">
    <source>
        <dbReference type="EMBL" id="RJF72621.1"/>
    </source>
</evidence>
<gene>
    <name evidence="3" type="ORF">D3875_14810</name>
</gene>
<dbReference type="PANTHER" id="PTHR21666">
    <property type="entry name" value="PEPTIDASE-RELATED"/>
    <property type="match status" value="1"/>
</dbReference>
<keyword evidence="4" id="KW-1185">Reference proteome</keyword>
<protein>
    <submittedName>
        <fullName evidence="3">M23 family metallopeptidase</fullName>
    </submittedName>
</protein>
<comment type="caution">
    <text evidence="3">The sequence shown here is derived from an EMBL/GenBank/DDBJ whole genome shotgun (WGS) entry which is preliminary data.</text>
</comment>
<evidence type="ECO:0000256" key="1">
    <source>
        <dbReference type="SAM" id="Phobius"/>
    </source>
</evidence>
<feature type="transmembrane region" description="Helical" evidence="1">
    <location>
        <begin position="123"/>
        <end position="141"/>
    </location>
</feature>